<dbReference type="PROSITE" id="PS50065">
    <property type="entry name" value="HMG_COA_REDUCTASE_4"/>
    <property type="match status" value="1"/>
</dbReference>
<dbReference type="Gene3D" id="3.90.770.10">
    <property type="entry name" value="3-hydroxy-3-methylglutaryl-coenzyme A Reductase, Chain A, domain 2"/>
    <property type="match status" value="1"/>
</dbReference>
<protein>
    <recommendedName>
        <fullName evidence="9">3-hydroxy-3-methylglutaryl coenzyme A reductase</fullName>
        <shortName evidence="9">HMG-CoA reductase</shortName>
        <ecNumber evidence="9">1.1.1.34</ecNumber>
    </recommendedName>
</protein>
<evidence type="ECO:0000256" key="7">
    <source>
        <dbReference type="ARBA" id="ARBA00023002"/>
    </source>
</evidence>
<keyword evidence="8 9" id="KW-0472">Membrane</keyword>
<keyword evidence="7 9" id="KW-0560">Oxidoreductase</keyword>
<comment type="subcellular location">
    <subcellularLocation>
        <location evidence="1 9">Endoplasmic reticulum membrane</location>
        <topology evidence="1 9">Multi-pass membrane protein</topology>
    </subcellularLocation>
</comment>
<evidence type="ECO:0000256" key="6">
    <source>
        <dbReference type="ARBA" id="ARBA00022989"/>
    </source>
</evidence>
<evidence type="ECO:0000256" key="3">
    <source>
        <dbReference type="ARBA" id="ARBA00022692"/>
    </source>
</evidence>
<dbReference type="Proteomes" id="UP001648503">
    <property type="component" value="Unassembled WGS sequence"/>
</dbReference>
<dbReference type="InterPro" id="IPR000731">
    <property type="entry name" value="SSD"/>
</dbReference>
<evidence type="ECO:0000256" key="9">
    <source>
        <dbReference type="RuleBase" id="RU361219"/>
    </source>
</evidence>
<dbReference type="Pfam" id="PF00368">
    <property type="entry name" value="HMG-CoA_red"/>
    <property type="match status" value="1"/>
</dbReference>
<organism evidence="12 13">
    <name type="scientific">Batrachochytrium salamandrivorans</name>
    <dbReference type="NCBI Taxonomy" id="1357716"/>
    <lineage>
        <taxon>Eukaryota</taxon>
        <taxon>Fungi</taxon>
        <taxon>Fungi incertae sedis</taxon>
        <taxon>Chytridiomycota</taxon>
        <taxon>Chytridiomycota incertae sedis</taxon>
        <taxon>Chytridiomycetes</taxon>
        <taxon>Rhizophydiales</taxon>
        <taxon>Rhizophydiales incertae sedis</taxon>
        <taxon>Batrachochytrium</taxon>
    </lineage>
</organism>
<dbReference type="PROSITE" id="PS00318">
    <property type="entry name" value="HMG_COA_REDUCTASE_2"/>
    <property type="match status" value="1"/>
</dbReference>
<evidence type="ECO:0000256" key="1">
    <source>
        <dbReference type="ARBA" id="ARBA00004477"/>
    </source>
</evidence>
<feature type="domain" description="SSD" evidence="11">
    <location>
        <begin position="375"/>
        <end position="512"/>
    </location>
</feature>
<evidence type="ECO:0000256" key="8">
    <source>
        <dbReference type="ARBA" id="ARBA00023136"/>
    </source>
</evidence>
<dbReference type="CDD" id="cd00643">
    <property type="entry name" value="HMG-CoA_reductase_classI"/>
    <property type="match status" value="1"/>
</dbReference>
<keyword evidence="4 9" id="KW-0256">Endoplasmic reticulum</keyword>
<dbReference type="Gene3D" id="3.30.70.420">
    <property type="entry name" value="Hydroxymethylglutaryl-CoA reductase, class I/II, NAD/NADP-binding domain"/>
    <property type="match status" value="1"/>
</dbReference>
<dbReference type="EMBL" id="JAFCIX010000379">
    <property type="protein sequence ID" value="KAH6592435.1"/>
    <property type="molecule type" value="Genomic_DNA"/>
</dbReference>
<comment type="similarity">
    <text evidence="2 9">Belongs to the HMG-CoA reductase family.</text>
</comment>
<dbReference type="InterPro" id="IPR002202">
    <property type="entry name" value="HMG_CoA_Rdtase"/>
</dbReference>
<comment type="pathway">
    <text evidence="9">Metabolic intermediate biosynthesis; (R)-mevalonate biosynthesis; (R)-mevalonate from acetyl-CoA: step 3/3.</text>
</comment>
<accession>A0ABQ8F559</accession>
<proteinExistence type="inferred from homology"/>
<dbReference type="SUPFAM" id="SSF55035">
    <property type="entry name" value="NAD-binding domain of HMG-CoA reductase"/>
    <property type="match status" value="1"/>
</dbReference>
<dbReference type="InterPro" id="IPR009029">
    <property type="entry name" value="HMG_CoA_Rdtase_sub-bd_dom_sf"/>
</dbReference>
<dbReference type="PROSITE" id="PS01192">
    <property type="entry name" value="HMG_COA_REDUCTASE_3"/>
    <property type="match status" value="1"/>
</dbReference>
<evidence type="ECO:0000259" key="11">
    <source>
        <dbReference type="PROSITE" id="PS50156"/>
    </source>
</evidence>
<name>A0ABQ8F559_9FUNG</name>
<dbReference type="Gene3D" id="1.10.3270.10">
    <property type="entry name" value="HMGR, N-terminal domain"/>
    <property type="match status" value="1"/>
</dbReference>
<dbReference type="InterPro" id="IPR053958">
    <property type="entry name" value="HMGCR/SNAP/NPC1-like_SSD"/>
</dbReference>
<evidence type="ECO:0000256" key="5">
    <source>
        <dbReference type="ARBA" id="ARBA00022857"/>
    </source>
</evidence>
<dbReference type="PANTHER" id="PTHR10572">
    <property type="entry name" value="3-HYDROXY-3-METHYLGLUTARYL-COENZYME A REDUCTASE"/>
    <property type="match status" value="1"/>
</dbReference>
<dbReference type="InterPro" id="IPR009023">
    <property type="entry name" value="HMG_CoA_Rdtase_NAD(P)-bd_sf"/>
</dbReference>
<evidence type="ECO:0000313" key="13">
    <source>
        <dbReference type="Proteomes" id="UP001648503"/>
    </source>
</evidence>
<dbReference type="PRINTS" id="PR00071">
    <property type="entry name" value="HMGCOARDTASE"/>
</dbReference>
<feature type="transmembrane region" description="Helical" evidence="9">
    <location>
        <begin position="487"/>
        <end position="505"/>
    </location>
</feature>
<reference evidence="12 13" key="1">
    <citation type="submission" date="2021-02" db="EMBL/GenBank/DDBJ databases">
        <title>Variation within the Batrachochytrium salamandrivorans European outbreak.</title>
        <authorList>
            <person name="Kelly M."/>
            <person name="Pasmans F."/>
            <person name="Shea T.P."/>
            <person name="Munoz J.F."/>
            <person name="Carranza S."/>
            <person name="Cuomo C.A."/>
            <person name="Martel A."/>
        </authorList>
    </citation>
    <scope>NUCLEOTIDE SEQUENCE [LARGE SCALE GENOMIC DNA]</scope>
    <source>
        <strain evidence="12 13">AMFP18/2</strain>
    </source>
</reference>
<dbReference type="InterPro" id="IPR004554">
    <property type="entry name" value="HMG_CoA_Rdtase_eu_arc"/>
</dbReference>
<feature type="region of interest" description="Disordered" evidence="10">
    <location>
        <begin position="707"/>
        <end position="740"/>
    </location>
</feature>
<feature type="transmembrane region" description="Helical" evidence="9">
    <location>
        <begin position="376"/>
        <end position="394"/>
    </location>
</feature>
<dbReference type="InterPro" id="IPR023282">
    <property type="entry name" value="HMG_CoA_Rdtase_N"/>
</dbReference>
<dbReference type="Pfam" id="PF12349">
    <property type="entry name" value="Sterol-sensing"/>
    <property type="match status" value="1"/>
</dbReference>
<keyword evidence="3 9" id="KW-0812">Transmembrane</keyword>
<evidence type="ECO:0000256" key="10">
    <source>
        <dbReference type="SAM" id="MobiDB-lite"/>
    </source>
</evidence>
<evidence type="ECO:0000313" key="12">
    <source>
        <dbReference type="EMBL" id="KAH6592435.1"/>
    </source>
</evidence>
<evidence type="ECO:0000256" key="2">
    <source>
        <dbReference type="ARBA" id="ARBA00007661"/>
    </source>
</evidence>
<feature type="transmembrane region" description="Helical" evidence="9">
    <location>
        <begin position="647"/>
        <end position="666"/>
    </location>
</feature>
<dbReference type="InterPro" id="IPR023074">
    <property type="entry name" value="HMG_CoA_Rdtase_cat_sf"/>
</dbReference>
<dbReference type="NCBIfam" id="TIGR00533">
    <property type="entry name" value="HMG_CoA_R_NADP"/>
    <property type="match status" value="1"/>
</dbReference>
<keyword evidence="5 9" id="KW-0521">NADP</keyword>
<gene>
    <name evidence="12" type="ORF">BASA50_008051</name>
</gene>
<feature type="transmembrane region" description="Helical" evidence="9">
    <location>
        <begin position="21"/>
        <end position="41"/>
    </location>
</feature>
<feature type="compositionally biased region" description="Polar residues" evidence="10">
    <location>
        <begin position="709"/>
        <end position="718"/>
    </location>
</feature>
<dbReference type="EC" id="1.1.1.34" evidence="9"/>
<keyword evidence="6 9" id="KW-1133">Transmembrane helix</keyword>
<comment type="catalytic activity">
    <reaction evidence="9">
        <text>(R)-mevalonate + 2 NADP(+) + CoA = (3S)-3-hydroxy-3-methylglutaryl-CoA + 2 NADPH + 2 H(+)</text>
        <dbReference type="Rhea" id="RHEA:15989"/>
        <dbReference type="ChEBI" id="CHEBI:15378"/>
        <dbReference type="ChEBI" id="CHEBI:36464"/>
        <dbReference type="ChEBI" id="CHEBI:43074"/>
        <dbReference type="ChEBI" id="CHEBI:57287"/>
        <dbReference type="ChEBI" id="CHEBI:57783"/>
        <dbReference type="ChEBI" id="CHEBI:58349"/>
        <dbReference type="EC" id="1.1.1.34"/>
    </reaction>
</comment>
<evidence type="ECO:0000256" key="4">
    <source>
        <dbReference type="ARBA" id="ARBA00022824"/>
    </source>
</evidence>
<dbReference type="PROSITE" id="PS50156">
    <property type="entry name" value="SSD"/>
    <property type="match status" value="1"/>
</dbReference>
<feature type="transmembrane region" description="Helical" evidence="9">
    <location>
        <begin position="406"/>
        <end position="425"/>
    </location>
</feature>
<dbReference type="SUPFAM" id="SSF56542">
    <property type="entry name" value="Substrate-binding domain of HMG-CoA reductase"/>
    <property type="match status" value="1"/>
</dbReference>
<dbReference type="InterPro" id="IPR023076">
    <property type="entry name" value="HMG_CoA_Rdtase_CS"/>
</dbReference>
<keyword evidence="13" id="KW-1185">Reference proteome</keyword>
<sequence length="1184" mass="125892">MSVLAVLRPLVVRSLRHPLETIVLCFLLASMSYLSLVHLSASVSNNNTLKTAPVYSNSNFNDNKDAVWASDSSADQRDVSSALPSPLSPRLFYSRVRVTVVNGSFTSAIARSSKSDAASPSTSSTASSSSSAAAHDYDYSHDYNYSHDAASGSHSLLLKQVVISEPKLSTNQPLSAGVLTSAVLATAMQFQAAAASLTVQDSLGSVFTVADLCQKTFNNSDDDNHRDATHHCTVHSLFSLWNNDASILAADSDILATISRAALKDHPDCPDAANADLLDAGLVGSRIDYSDASNPRIVGASAFILTYLLNVSTPTQSRLANIWEQRLANLHVDNLYPRDYSLRLQSVLPDGSLTFNPSETISQLTHYIESSNQSDLLVVAISFLLMHATFIMLFTNMRKIGSKFTLGFAVLLNSTFALLVGLLLTKLSGISLNVFHLFEAIPFFVVSVGFEKPYVLSRAVVAVANTDTDEPFREKIWSGVSSVANSLIADYFIEITVLILGVLTLKLELKRIYMKDNPVENIKGSILHPGSGEMVMGGRSAKAEKTSKDSLISRAKLIMILAFLATHALNATGTFDEMASFMPKVLESPMPGAAPIIRMVSSLSNGDVPINVYISAAHVMHPLRFEFDYMDGVAGGRQNSLISPTSLLVLWIFSMVVVVGFISYRWQLPSSVEDDSVSSESTEISLETKPSTSEKCAQIASAEEMIPAVTSSPATSTDLDTKAQKEPSSQPSKTVPAPTHTDNLMATLKTEGALALSDKDIISLVDAGKIATYALEKTLGDFTRAVCIRRTLVSRTTNSDLSNSLLPVDHYDYSKVLGVCCENVIGYLPLPVGVAGPMTIDSKVYQIPMATTEGCLVASTSRGCKAISLGGGATTVLTGDGMARGPVVSFPSAKRAGEMKDWIDGEGFLILKAAFESTSRFAKLQSLKVRLAGRLMFARFVTRTGDAMGMNMISKGVEKSLAEMQSRCPDMRIIAVSGNYCTDKKPAAINWIEGRGKSVVAEAVVPGKVVVDVLKTTVAALVELNISKNLVGSAMAGAVGGFNAHAANVLTAIFLATGQDPAQNVESSNCITLMESCNNGLDLYISCSMPCIEVGTVGGGTALGPQAACLDMLGVRGPHPDQPGANAQRLARVICAAVLAGELSLCAALAAGHLVKSHMIHNRGNTATSSSAPTEPIPGSCIKS</sequence>
<feature type="region of interest" description="Disordered" evidence="10">
    <location>
        <begin position="1163"/>
        <end position="1184"/>
    </location>
</feature>
<dbReference type="PROSITE" id="PS00066">
    <property type="entry name" value="HMG_COA_REDUCTASE_1"/>
    <property type="match status" value="1"/>
</dbReference>
<feature type="compositionally biased region" description="Polar residues" evidence="10">
    <location>
        <begin position="1163"/>
        <end position="1173"/>
    </location>
</feature>
<dbReference type="PANTHER" id="PTHR10572:SF24">
    <property type="entry name" value="3-HYDROXY-3-METHYLGLUTARYL-COENZYME A REDUCTASE"/>
    <property type="match status" value="1"/>
</dbReference>
<comment type="caution">
    <text evidence="12">The sequence shown here is derived from an EMBL/GenBank/DDBJ whole genome shotgun (WGS) entry which is preliminary data.</text>
</comment>